<comment type="caution">
    <text evidence="1">The sequence shown here is derived from an EMBL/GenBank/DDBJ whole genome shotgun (WGS) entry which is preliminary data.</text>
</comment>
<name>A0A7Y4LW01_9BRAD</name>
<reference evidence="1 2" key="1">
    <citation type="submission" date="2020-03" db="EMBL/GenBank/DDBJ databases">
        <title>Bradyrhizobium diversity isolated from nodules of Indigofera sp.</title>
        <authorList>
            <person name="Klepa M."/>
            <person name="Helene L."/>
            <person name="Hungria M."/>
        </authorList>
    </citation>
    <scope>NUCLEOTIDE SEQUENCE [LARGE SCALE GENOMIC DNA]</scope>
    <source>
        <strain evidence="1 2">WSM 1791</strain>
    </source>
</reference>
<dbReference type="Proteomes" id="UP000544122">
    <property type="component" value="Unassembled WGS sequence"/>
</dbReference>
<keyword evidence="2" id="KW-1185">Reference proteome</keyword>
<dbReference type="RefSeq" id="WP_171579872.1">
    <property type="nucleotide sequence ID" value="NZ_JAAVLX010000004.1"/>
</dbReference>
<organism evidence="1 2">
    <name type="scientific">Bradyrhizobium australiense</name>
    <dbReference type="NCBI Taxonomy" id="2721161"/>
    <lineage>
        <taxon>Bacteria</taxon>
        <taxon>Pseudomonadati</taxon>
        <taxon>Pseudomonadota</taxon>
        <taxon>Alphaproteobacteria</taxon>
        <taxon>Hyphomicrobiales</taxon>
        <taxon>Nitrobacteraceae</taxon>
        <taxon>Bradyrhizobium</taxon>
    </lineage>
</organism>
<accession>A0A7Y4LW01</accession>
<evidence type="ECO:0000313" key="1">
    <source>
        <dbReference type="EMBL" id="NOJ40619.1"/>
    </source>
</evidence>
<evidence type="ECO:0000313" key="2">
    <source>
        <dbReference type="Proteomes" id="UP000544122"/>
    </source>
</evidence>
<dbReference type="EMBL" id="JAAVLX010000004">
    <property type="protein sequence ID" value="NOJ40619.1"/>
    <property type="molecule type" value="Genomic_DNA"/>
</dbReference>
<protein>
    <submittedName>
        <fullName evidence="1">Uncharacterized protein</fullName>
    </submittedName>
</protein>
<proteinExistence type="predicted"/>
<sequence length="58" mass="6633">MRTDLPVTLDERGRVRFTAMLYVPKSETSNDYKVQINVRTTGGKPSAQVVSMRWMKAD</sequence>
<dbReference type="AlphaFoldDB" id="A0A7Y4LW01"/>
<gene>
    <name evidence="1" type="ORF">HCN58_13600</name>
</gene>